<accession>A0A090WAH3</accession>
<name>A0A090WAH3_NONUL</name>
<protein>
    <submittedName>
        <fullName evidence="1">Uncharacterized protein</fullName>
    </submittedName>
</protein>
<dbReference type="InterPro" id="IPR054204">
    <property type="entry name" value="DUF6909"/>
</dbReference>
<gene>
    <name evidence="1" type="ORF">JCM19275_2803</name>
</gene>
<sequence>MPILNVEPRTRAQESTNAIERMYITMRHLFNRGFYKPMGVSGESLRESLLTLRPEIYGSIAEEKIELSGLLYVMDRLPEGIEECSYINLTSDEGYQGSHFKAIIPKKRRRNCYRIDKHQMNIEVTRGRSEIYDILTHLTFLMIESHKIMKQVLVGDNGSTTRDWKCLEAVIGKTKLTQQEKEVAVTHVATILGRTFEEVMSVYNDFATAKNPHQFLSTIYHLGNLAKKEI</sequence>
<evidence type="ECO:0000313" key="2">
    <source>
        <dbReference type="Proteomes" id="UP000029647"/>
    </source>
</evidence>
<comment type="caution">
    <text evidence="1">The sequence shown here is derived from an EMBL/GenBank/DDBJ whole genome shotgun (WGS) entry which is preliminary data.</text>
</comment>
<dbReference type="Pfam" id="PF21850">
    <property type="entry name" value="DUF6909"/>
    <property type="match status" value="1"/>
</dbReference>
<evidence type="ECO:0000313" key="1">
    <source>
        <dbReference type="EMBL" id="GAL73956.1"/>
    </source>
</evidence>
<dbReference type="EMBL" id="BBNT01000001">
    <property type="protein sequence ID" value="GAL73956.1"/>
    <property type="molecule type" value="Genomic_DNA"/>
</dbReference>
<reference evidence="1 2" key="1">
    <citation type="journal article" date="2014" name="Genome Announc.">
        <title>Draft Genome Sequences of Marine Flavobacterium Nonlabens Strains NR17, NR24, NR27, NR32, NR33, and Ara13.</title>
        <authorList>
            <person name="Nakanishi M."/>
            <person name="Meirelles P."/>
            <person name="Suzuki R."/>
            <person name="Takatani N."/>
            <person name="Mino S."/>
            <person name="Suda W."/>
            <person name="Oshima K."/>
            <person name="Hattori M."/>
            <person name="Ohkuma M."/>
            <person name="Hosokawa M."/>
            <person name="Miyashita K."/>
            <person name="Thompson F.L."/>
            <person name="Niwa A."/>
            <person name="Sawabe T."/>
            <person name="Sawabe T."/>
        </authorList>
    </citation>
    <scope>NUCLEOTIDE SEQUENCE [LARGE SCALE GENOMIC DNA]</scope>
    <source>
        <strain evidence="2">JCM19275</strain>
    </source>
</reference>
<proteinExistence type="predicted"/>
<dbReference type="AlphaFoldDB" id="A0A090WAH3"/>
<dbReference type="Proteomes" id="UP000029647">
    <property type="component" value="Unassembled WGS sequence"/>
</dbReference>
<organism evidence="1 2">
    <name type="scientific">Nonlabens ulvanivorans</name>
    <name type="common">Persicivirga ulvanivorans</name>
    <dbReference type="NCBI Taxonomy" id="906888"/>
    <lineage>
        <taxon>Bacteria</taxon>
        <taxon>Pseudomonadati</taxon>
        <taxon>Bacteroidota</taxon>
        <taxon>Flavobacteriia</taxon>
        <taxon>Flavobacteriales</taxon>
        <taxon>Flavobacteriaceae</taxon>
        <taxon>Nonlabens</taxon>
    </lineage>
</organism>